<feature type="transmembrane region" description="Helical" evidence="6">
    <location>
        <begin position="287"/>
        <end position="314"/>
    </location>
</feature>
<feature type="transmembrane region" description="Helical" evidence="6">
    <location>
        <begin position="149"/>
        <end position="172"/>
    </location>
</feature>
<dbReference type="HAMAP" id="MF_01844">
    <property type="entry name" value="NhaA"/>
    <property type="match status" value="1"/>
</dbReference>
<comment type="catalytic activity">
    <reaction evidence="6">
        <text>Na(+)(in) + 2 H(+)(out) = Na(+)(out) + 2 H(+)(in)</text>
        <dbReference type="Rhea" id="RHEA:29251"/>
        <dbReference type="ChEBI" id="CHEBI:15378"/>
        <dbReference type="ChEBI" id="CHEBI:29101"/>
    </reaction>
</comment>
<dbReference type="EMBL" id="AP025637">
    <property type="protein sequence ID" value="BDG72873.1"/>
    <property type="molecule type" value="Genomic_DNA"/>
</dbReference>
<evidence type="ECO:0000256" key="2">
    <source>
        <dbReference type="ARBA" id="ARBA00022475"/>
    </source>
</evidence>
<feature type="transmembrane region" description="Helical" evidence="6">
    <location>
        <begin position="365"/>
        <end position="385"/>
    </location>
</feature>
<reference evidence="7 8" key="1">
    <citation type="journal article" date="2016" name="Microbes Environ.">
        <title>Phylogenetically diverse aerobic anoxygenic phototrophic bacteria isolated from epilithic biofilms in Tama river, Japan.</title>
        <authorList>
            <person name="Hirose S."/>
            <person name="Matsuura K."/>
            <person name="Haruta S."/>
        </authorList>
    </citation>
    <scope>NUCLEOTIDE SEQUENCE [LARGE SCALE GENOMIC DNA]</scope>
    <source>
        <strain evidence="7 8">S08</strain>
    </source>
</reference>
<keyword evidence="6" id="KW-0813">Transport</keyword>
<feature type="transmembrane region" description="Helical" evidence="6">
    <location>
        <begin position="97"/>
        <end position="116"/>
    </location>
</feature>
<evidence type="ECO:0000256" key="3">
    <source>
        <dbReference type="ARBA" id="ARBA00022692"/>
    </source>
</evidence>
<keyword evidence="2 6" id="KW-1003">Cell membrane</keyword>
<dbReference type="Gene3D" id="1.20.1530.10">
    <property type="entry name" value="Na+/H+ antiporter like domain"/>
    <property type="match status" value="1"/>
</dbReference>
<evidence type="ECO:0000256" key="4">
    <source>
        <dbReference type="ARBA" id="ARBA00022989"/>
    </source>
</evidence>
<dbReference type="RefSeq" id="WP_244407057.1">
    <property type="nucleotide sequence ID" value="NZ_AP025637.1"/>
</dbReference>
<comment type="similarity">
    <text evidence="6">Belongs to the NhaA Na(+)/H(+) (TC 2.A.33) antiporter family.</text>
</comment>
<keyword evidence="6" id="KW-0406">Ion transport</keyword>
<dbReference type="NCBIfam" id="TIGR00773">
    <property type="entry name" value="NhaA"/>
    <property type="match status" value="1"/>
</dbReference>
<dbReference type="Proteomes" id="UP000831327">
    <property type="component" value="Chromosome"/>
</dbReference>
<feature type="transmembrane region" description="Helical" evidence="6">
    <location>
        <begin position="334"/>
        <end position="353"/>
    </location>
</feature>
<dbReference type="InterPro" id="IPR023171">
    <property type="entry name" value="Na/H_antiporter_dom_sf"/>
</dbReference>
<dbReference type="NCBIfam" id="NF007111">
    <property type="entry name" value="PRK09560.1"/>
    <property type="match status" value="1"/>
</dbReference>
<protein>
    <recommendedName>
        <fullName evidence="6">Na(+)/H(+) antiporter NhaA</fullName>
    </recommendedName>
    <alternativeName>
        <fullName evidence="6">Sodium/proton antiporter NhaA</fullName>
    </alternativeName>
</protein>
<feature type="transmembrane region" description="Helical" evidence="6">
    <location>
        <begin position="122"/>
        <end position="142"/>
    </location>
</feature>
<comment type="subcellular location">
    <subcellularLocation>
        <location evidence="1">Cell inner membrane</location>
        <topology evidence="1">Multi-pass membrane protein</topology>
    </subcellularLocation>
    <subcellularLocation>
        <location evidence="6">Cell membrane</location>
        <topology evidence="6">Multi-pass membrane protein</topology>
    </subcellularLocation>
</comment>
<keyword evidence="8" id="KW-1185">Reference proteome</keyword>
<dbReference type="PANTHER" id="PTHR30341:SF0">
    <property type="entry name" value="NA(+)_H(+) ANTIPORTER NHAA"/>
    <property type="match status" value="1"/>
</dbReference>
<evidence type="ECO:0000313" key="8">
    <source>
        <dbReference type="Proteomes" id="UP000831327"/>
    </source>
</evidence>
<dbReference type="NCBIfam" id="NF007112">
    <property type="entry name" value="PRK09561.1"/>
    <property type="match status" value="1"/>
</dbReference>
<dbReference type="PANTHER" id="PTHR30341">
    <property type="entry name" value="SODIUM ION/PROTON ANTIPORTER NHAA-RELATED"/>
    <property type="match status" value="1"/>
</dbReference>
<feature type="transmembrane region" description="Helical" evidence="6">
    <location>
        <begin position="206"/>
        <end position="236"/>
    </location>
</feature>
<evidence type="ECO:0000256" key="6">
    <source>
        <dbReference type="HAMAP-Rule" id="MF_01844"/>
    </source>
</evidence>
<keyword evidence="3 6" id="KW-0812">Transmembrane</keyword>
<keyword evidence="6" id="KW-0739">Sodium transport</keyword>
<organism evidence="7 8">
    <name type="scientific">Roseomonas fluvialis</name>
    <dbReference type="NCBI Taxonomy" id="1750527"/>
    <lineage>
        <taxon>Bacteria</taxon>
        <taxon>Pseudomonadati</taxon>
        <taxon>Pseudomonadota</taxon>
        <taxon>Alphaproteobacteria</taxon>
        <taxon>Acetobacterales</taxon>
        <taxon>Roseomonadaceae</taxon>
        <taxon>Roseomonas</taxon>
    </lineage>
</organism>
<comment type="function">
    <text evidence="6">Na(+)/H(+) antiporter that extrudes sodium in exchange for external protons.</text>
</comment>
<gene>
    <name evidence="6 7" type="primary">nhaA</name>
    <name evidence="7" type="ORF">Rmf_28020</name>
</gene>
<dbReference type="InterPro" id="IPR004670">
    <property type="entry name" value="NhaA"/>
</dbReference>
<sequence length="395" mass="40525">MAHAHHAAPSALRRFLDGQSSAGLMLMGAAALALVIANSPLQAGYDALLRTYLGPLSVGHWINDGLMAVFFLLVGLEIKRETLDGQLSTWSRRALPGIAAAGGMAVPALVYLAFAAEPAPQGWAIPAATDIAFALGILSLLGPRVPVSLRVFLTALAIIDDLGAVIIIALFYTAGLSLPDLAGAAVVVGVLFAMNRGGVRSLTPYLLLGLLLWLLILRSGVHATLAGVVLALTIPLQPTPGRPDHEAASPLHRLEHALHIPVGFLIVPVFGLANAGVPILGLSAEALVAPVTLGVGLGLVVGKLVGVLGFSLLAIRLGLADMPAYAGRLQLTGIALLCGVGFTMSLFITLLAFPEDALLQAQAKLGILGGSLVAGVLGYALLHVAPRDVAGTPSR</sequence>
<feature type="transmembrane region" description="Helical" evidence="6">
    <location>
        <begin position="256"/>
        <end position="275"/>
    </location>
</feature>
<feature type="transmembrane region" description="Helical" evidence="6">
    <location>
        <begin position="21"/>
        <end position="38"/>
    </location>
</feature>
<keyword evidence="6" id="KW-0050">Antiport</keyword>
<feature type="transmembrane region" description="Helical" evidence="6">
    <location>
        <begin position="58"/>
        <end position="76"/>
    </location>
</feature>
<dbReference type="Pfam" id="PF06965">
    <property type="entry name" value="Na_H_antiport_1"/>
    <property type="match status" value="1"/>
</dbReference>
<keyword evidence="6" id="KW-0915">Sodium</keyword>
<evidence type="ECO:0000256" key="5">
    <source>
        <dbReference type="ARBA" id="ARBA00023136"/>
    </source>
</evidence>
<keyword evidence="5 6" id="KW-0472">Membrane</keyword>
<accession>A0ABM7Y4Q0</accession>
<evidence type="ECO:0000313" key="7">
    <source>
        <dbReference type="EMBL" id="BDG72873.1"/>
    </source>
</evidence>
<evidence type="ECO:0000256" key="1">
    <source>
        <dbReference type="ARBA" id="ARBA00004429"/>
    </source>
</evidence>
<name>A0ABM7Y4Q0_9PROT</name>
<keyword evidence="4 6" id="KW-1133">Transmembrane helix</keyword>
<proteinExistence type="inferred from homology"/>
<feature type="transmembrane region" description="Helical" evidence="6">
    <location>
        <begin position="178"/>
        <end position="194"/>
    </location>
</feature>